<gene>
    <name evidence="1" type="ORF">RN20_09455</name>
</gene>
<name>A0AB34QJH2_XANCH</name>
<organism evidence="1 2">
    <name type="scientific">Xanthomonas campestris pv. phaseoli</name>
    <dbReference type="NCBI Taxonomy" id="317013"/>
    <lineage>
        <taxon>Bacteria</taxon>
        <taxon>Pseudomonadati</taxon>
        <taxon>Pseudomonadota</taxon>
        <taxon>Gammaproteobacteria</taxon>
        <taxon>Lysobacterales</taxon>
        <taxon>Lysobacteraceae</taxon>
        <taxon>Xanthomonas</taxon>
    </lineage>
</organism>
<accession>A0AB34QJH2</accession>
<proteinExistence type="predicted"/>
<reference evidence="2" key="1">
    <citation type="submission" date="2015-04" db="EMBL/GenBank/DDBJ databases">
        <title>Genome sequencing of pathogens of bean.</title>
        <authorList>
            <person name="Harrison J.W."/>
            <person name="Aritua V."/>
            <person name="Sapp M."/>
            <person name="Smith J."/>
            <person name="Studholme D.J."/>
        </authorList>
    </citation>
    <scope>NUCLEOTIDE SEQUENCE [LARGE SCALE GENOMIC DNA]</scope>
    <source>
        <strain evidence="2">NCPPB 1138</strain>
    </source>
</reference>
<dbReference type="Proteomes" id="UP000031180">
    <property type="component" value="Unassembled WGS sequence"/>
</dbReference>
<comment type="caution">
    <text evidence="1">The sequence shown here is derived from an EMBL/GenBank/DDBJ whole genome shotgun (WGS) entry which is preliminary data.</text>
</comment>
<dbReference type="PROSITE" id="PS51257">
    <property type="entry name" value="PROKAR_LIPOPROTEIN"/>
    <property type="match status" value="1"/>
</dbReference>
<evidence type="ECO:0008006" key="3">
    <source>
        <dbReference type="Google" id="ProtNLM"/>
    </source>
</evidence>
<sequence length="40" mass="4701">MIAIAARWVRTRWPQLQHMMFLACMLRRGNSRDAACGPFH</sequence>
<dbReference type="EMBL" id="JWTI02000158">
    <property type="protein sequence ID" value="KHS37852.1"/>
    <property type="molecule type" value="Genomic_DNA"/>
</dbReference>
<dbReference type="AlphaFoldDB" id="A0AB34QJH2"/>
<protein>
    <recommendedName>
        <fullName evidence="3">Secreted protein</fullName>
    </recommendedName>
</protein>
<evidence type="ECO:0000313" key="1">
    <source>
        <dbReference type="EMBL" id="KHS37852.1"/>
    </source>
</evidence>
<evidence type="ECO:0000313" key="2">
    <source>
        <dbReference type="Proteomes" id="UP000031180"/>
    </source>
</evidence>